<organism evidence="1 2">
    <name type="scientific">Cichorium intybus</name>
    <name type="common">Chicory</name>
    <dbReference type="NCBI Taxonomy" id="13427"/>
    <lineage>
        <taxon>Eukaryota</taxon>
        <taxon>Viridiplantae</taxon>
        <taxon>Streptophyta</taxon>
        <taxon>Embryophyta</taxon>
        <taxon>Tracheophyta</taxon>
        <taxon>Spermatophyta</taxon>
        <taxon>Magnoliopsida</taxon>
        <taxon>eudicotyledons</taxon>
        <taxon>Gunneridae</taxon>
        <taxon>Pentapetalae</taxon>
        <taxon>asterids</taxon>
        <taxon>campanulids</taxon>
        <taxon>Asterales</taxon>
        <taxon>Asteraceae</taxon>
        <taxon>Cichorioideae</taxon>
        <taxon>Cichorieae</taxon>
        <taxon>Cichoriinae</taxon>
        <taxon>Cichorium</taxon>
    </lineage>
</organism>
<name>A0ACB9CXL0_CICIN</name>
<reference evidence="1 2" key="2">
    <citation type="journal article" date="2022" name="Mol. Ecol. Resour.">
        <title>The genomes of chicory, endive, great burdock and yacon provide insights into Asteraceae paleo-polyploidization history and plant inulin production.</title>
        <authorList>
            <person name="Fan W."/>
            <person name="Wang S."/>
            <person name="Wang H."/>
            <person name="Wang A."/>
            <person name="Jiang F."/>
            <person name="Liu H."/>
            <person name="Zhao H."/>
            <person name="Xu D."/>
            <person name="Zhang Y."/>
        </authorList>
    </citation>
    <scope>NUCLEOTIDE SEQUENCE [LARGE SCALE GENOMIC DNA]</scope>
    <source>
        <strain evidence="2">cv. Punajuju</strain>
        <tissue evidence="1">Leaves</tissue>
    </source>
</reference>
<gene>
    <name evidence="1" type="ORF">L2E82_29433</name>
</gene>
<proteinExistence type="predicted"/>
<evidence type="ECO:0000313" key="1">
    <source>
        <dbReference type="EMBL" id="KAI3739059.1"/>
    </source>
</evidence>
<reference evidence="2" key="1">
    <citation type="journal article" date="2022" name="Mol. Ecol. Resour.">
        <title>The genomes of chicory, endive, great burdock and yacon provide insights into Asteraceae palaeo-polyploidization history and plant inulin production.</title>
        <authorList>
            <person name="Fan W."/>
            <person name="Wang S."/>
            <person name="Wang H."/>
            <person name="Wang A."/>
            <person name="Jiang F."/>
            <person name="Liu H."/>
            <person name="Zhao H."/>
            <person name="Xu D."/>
            <person name="Zhang Y."/>
        </authorList>
    </citation>
    <scope>NUCLEOTIDE SEQUENCE [LARGE SCALE GENOMIC DNA]</scope>
    <source>
        <strain evidence="2">cv. Punajuju</strain>
    </source>
</reference>
<protein>
    <submittedName>
        <fullName evidence="1">Uncharacterized protein</fullName>
    </submittedName>
</protein>
<keyword evidence="2" id="KW-1185">Reference proteome</keyword>
<sequence length="291" mass="33280">MERDEEEDEWDEDISDTNSVKSIPAEENWGSGDGREGKQEELPQPVGSTCMDVPITKVWPSPVIEKTNYDIGDPPSLSGGSNGLHEKEIYNGTRADDVARNKRQVERKGEHVELGHRKGFGLDLGMDQENKFEAQRMEKNADNPKCGLKKMETQLADNSNEDELEPFEDQWLEMNTIVTIRERRRCMGEGNSEWNWNWAYDPRGRTRNELEGLIELLNAVQFSGNMELRDSWKWMLSKKCEFKVKALRMLVETKLQDQSAWLVVFGLGMYGRFYPCFACSSQALGPTVVCA</sequence>
<dbReference type="EMBL" id="CM042013">
    <property type="protein sequence ID" value="KAI3739059.1"/>
    <property type="molecule type" value="Genomic_DNA"/>
</dbReference>
<evidence type="ECO:0000313" key="2">
    <source>
        <dbReference type="Proteomes" id="UP001055811"/>
    </source>
</evidence>
<accession>A0ACB9CXL0</accession>
<comment type="caution">
    <text evidence="1">The sequence shown here is derived from an EMBL/GenBank/DDBJ whole genome shotgun (WGS) entry which is preliminary data.</text>
</comment>
<dbReference type="Proteomes" id="UP001055811">
    <property type="component" value="Linkage Group LG05"/>
</dbReference>